<keyword evidence="5" id="KW-1185">Reference proteome</keyword>
<dbReference type="PANTHER" id="PTHR11014:SF63">
    <property type="entry name" value="METALLOPEPTIDASE, PUTATIVE (AFU_ORTHOLOGUE AFUA_6G09600)-RELATED"/>
    <property type="match status" value="1"/>
</dbReference>
<evidence type="ECO:0000313" key="5">
    <source>
        <dbReference type="Proteomes" id="UP001226762"/>
    </source>
</evidence>
<dbReference type="AlphaFoldDB" id="A0AAE3WGQ5"/>
<keyword evidence="2" id="KW-0479">Metal-binding</keyword>
<evidence type="ECO:0000256" key="1">
    <source>
        <dbReference type="ARBA" id="ARBA00022801"/>
    </source>
</evidence>
<dbReference type="FunFam" id="3.30.70.360:FF:000001">
    <property type="entry name" value="N-acetyldiaminopimelate deacetylase"/>
    <property type="match status" value="1"/>
</dbReference>
<dbReference type="GO" id="GO:0019877">
    <property type="term" value="P:diaminopimelate biosynthetic process"/>
    <property type="evidence" value="ECO:0007669"/>
    <property type="project" value="UniProtKB-ARBA"/>
</dbReference>
<dbReference type="InterPro" id="IPR011650">
    <property type="entry name" value="Peptidase_M20_dimer"/>
</dbReference>
<proteinExistence type="predicted"/>
<feature type="binding site" evidence="2">
    <location>
        <position position="104"/>
    </location>
    <ligand>
        <name>Mn(2+)</name>
        <dbReference type="ChEBI" id="CHEBI:29035"/>
        <label>2</label>
    </ligand>
</feature>
<dbReference type="PANTHER" id="PTHR11014">
    <property type="entry name" value="PEPTIDASE M20 FAMILY MEMBER"/>
    <property type="match status" value="1"/>
</dbReference>
<feature type="binding site" evidence="2">
    <location>
        <position position="361"/>
    </location>
    <ligand>
        <name>Mn(2+)</name>
        <dbReference type="ChEBI" id="CHEBI:29035"/>
        <label>2</label>
    </ligand>
</feature>
<dbReference type="GO" id="GO:0046872">
    <property type="term" value="F:metal ion binding"/>
    <property type="evidence" value="ECO:0007669"/>
    <property type="project" value="UniProtKB-KW"/>
</dbReference>
<feature type="binding site" evidence="2">
    <location>
        <position position="106"/>
    </location>
    <ligand>
        <name>Mn(2+)</name>
        <dbReference type="ChEBI" id="CHEBI:29035"/>
        <label>2</label>
    </ligand>
</feature>
<dbReference type="CDD" id="cd05666">
    <property type="entry name" value="M20_Acy1-like"/>
    <property type="match status" value="1"/>
</dbReference>
<dbReference type="Gene3D" id="3.30.70.360">
    <property type="match status" value="1"/>
</dbReference>
<dbReference type="EMBL" id="JANHAX010000005">
    <property type="protein sequence ID" value="MDQ2091487.1"/>
    <property type="molecule type" value="Genomic_DNA"/>
</dbReference>
<feature type="domain" description="Peptidase M20 dimerisation" evidence="3">
    <location>
        <begin position="188"/>
        <end position="285"/>
    </location>
</feature>
<dbReference type="SUPFAM" id="SSF55031">
    <property type="entry name" value="Bacterial exopeptidase dimerisation domain"/>
    <property type="match status" value="1"/>
</dbReference>
<dbReference type="GO" id="GO:0050118">
    <property type="term" value="F:N-acetyldiaminopimelate deacetylase activity"/>
    <property type="evidence" value="ECO:0007669"/>
    <property type="project" value="UniProtKB-ARBA"/>
</dbReference>
<dbReference type="NCBIfam" id="TIGR01891">
    <property type="entry name" value="amidohydrolases"/>
    <property type="match status" value="1"/>
</dbReference>
<dbReference type="InterPro" id="IPR002933">
    <property type="entry name" value="Peptidase_M20"/>
</dbReference>
<dbReference type="PIRSF" id="PIRSF005962">
    <property type="entry name" value="Pept_M20D_amidohydro"/>
    <property type="match status" value="1"/>
</dbReference>
<reference evidence="4" key="1">
    <citation type="submission" date="2022-07" db="EMBL/GenBank/DDBJ databases">
        <authorList>
            <person name="Otstavnykh N."/>
            <person name="Isaeva M."/>
            <person name="Bystritskaya E."/>
        </authorList>
    </citation>
    <scope>NUCLEOTIDE SEQUENCE</scope>
    <source>
        <strain evidence="4">KCTC 52189</strain>
    </source>
</reference>
<dbReference type="RefSeq" id="WP_306736776.1">
    <property type="nucleotide sequence ID" value="NZ_JANHAX010000005.1"/>
</dbReference>
<dbReference type="SUPFAM" id="SSF53187">
    <property type="entry name" value="Zn-dependent exopeptidases"/>
    <property type="match status" value="1"/>
</dbReference>
<dbReference type="Pfam" id="PF07687">
    <property type="entry name" value="M20_dimer"/>
    <property type="match status" value="1"/>
</dbReference>
<evidence type="ECO:0000313" key="4">
    <source>
        <dbReference type="EMBL" id="MDQ2091487.1"/>
    </source>
</evidence>
<evidence type="ECO:0000259" key="3">
    <source>
        <dbReference type="Pfam" id="PF07687"/>
    </source>
</evidence>
<name>A0AAE3WGQ5_9RHOB</name>
<reference evidence="4" key="2">
    <citation type="submission" date="2023-02" db="EMBL/GenBank/DDBJ databases">
        <title>'Rhodoalgimonas zhirmunskyi' gen. nov., isolated from a red alga.</title>
        <authorList>
            <person name="Nedashkovskaya O.I."/>
            <person name="Otstavnykh N.Y."/>
            <person name="Bystritskaya E.P."/>
            <person name="Balabanova L.A."/>
            <person name="Isaeva M.P."/>
        </authorList>
    </citation>
    <scope>NUCLEOTIDE SEQUENCE</scope>
    <source>
        <strain evidence="4">KCTC 52189</strain>
    </source>
</reference>
<dbReference type="Proteomes" id="UP001226762">
    <property type="component" value="Unassembled WGS sequence"/>
</dbReference>
<keyword evidence="2" id="KW-0464">Manganese</keyword>
<protein>
    <submittedName>
        <fullName evidence="4">M20 family metallopeptidase</fullName>
    </submittedName>
</protein>
<comment type="caution">
    <text evidence="4">The sequence shown here is derived from an EMBL/GenBank/DDBJ whole genome shotgun (WGS) entry which is preliminary data.</text>
</comment>
<evidence type="ECO:0000256" key="2">
    <source>
        <dbReference type="PIRSR" id="PIRSR005962-1"/>
    </source>
</evidence>
<dbReference type="InterPro" id="IPR036264">
    <property type="entry name" value="Bact_exopeptidase_dim_dom"/>
</dbReference>
<dbReference type="InterPro" id="IPR017439">
    <property type="entry name" value="Amidohydrolase"/>
</dbReference>
<feature type="binding site" evidence="2">
    <location>
        <position position="139"/>
    </location>
    <ligand>
        <name>Mn(2+)</name>
        <dbReference type="ChEBI" id="CHEBI:29035"/>
        <label>2</label>
    </ligand>
</feature>
<gene>
    <name evidence="4" type="ORF">NO357_16420</name>
</gene>
<organism evidence="4 5">
    <name type="scientific">Marimonas arenosa</name>
    <dbReference type="NCBI Taxonomy" id="1795305"/>
    <lineage>
        <taxon>Bacteria</taxon>
        <taxon>Pseudomonadati</taxon>
        <taxon>Pseudomonadota</taxon>
        <taxon>Alphaproteobacteria</taxon>
        <taxon>Rhodobacterales</taxon>
        <taxon>Paracoccaceae</taxon>
        <taxon>Marimonas</taxon>
    </lineage>
</organism>
<comment type="cofactor">
    <cofactor evidence="2">
        <name>Mn(2+)</name>
        <dbReference type="ChEBI" id="CHEBI:29035"/>
    </cofactor>
    <text evidence="2">The Mn(2+) ion enhances activity.</text>
</comment>
<feature type="binding site" evidence="2">
    <location>
        <position position="165"/>
    </location>
    <ligand>
        <name>Mn(2+)</name>
        <dbReference type="ChEBI" id="CHEBI:29035"/>
        <label>2</label>
    </ligand>
</feature>
<keyword evidence="1" id="KW-0378">Hydrolase</keyword>
<dbReference type="Gene3D" id="3.40.630.10">
    <property type="entry name" value="Zn peptidases"/>
    <property type="match status" value="1"/>
</dbReference>
<sequence length="390" mass="41926">MPVRNRIAEMADEMSEWRRDFHAHPELRFEEQRTAARVSELLRNFGCDEVVEGVGRTGVVGVIRGRRNSSDRVIGFRADMDALPIEEATGLEHASQTPGKMHACGHDGHTAMLLGASKYLCETRNFDGTVVLLFQPAEEGGGGAKQMIADGVIERFDLDEVYAMHNWPGLAVGKFATRPGPFLAAPSGFEITITGKGGHGAMPHLASDPVLAGAHLVTQLQSIVARNLDPVKAGVLSVCGFRSSSDAFNVIPDAVSLRGTVRTMEPEVREMIRDRMTALVQATAEGFDVQAELAFDAVREALVNDLDSTMRAGEAARAVAGEAAVDLDVDPVMGSEDFADFLDVRPGAFLMIGNGSSAGLHNPAYEFNDAAIPFGASFFAELAERRMPLD</sequence>
<dbReference type="Pfam" id="PF01546">
    <property type="entry name" value="Peptidase_M20"/>
    <property type="match status" value="1"/>
</dbReference>
<accession>A0AAE3WGQ5</accession>